<dbReference type="InterPro" id="IPR004604">
    <property type="entry name" value="DNA_recomb/repair_RecN"/>
</dbReference>
<evidence type="ECO:0000256" key="2">
    <source>
        <dbReference type="ARBA" id="ARBA00009441"/>
    </source>
</evidence>
<dbReference type="NCBIfam" id="NF008121">
    <property type="entry name" value="PRK10869.1"/>
    <property type="match status" value="1"/>
</dbReference>
<keyword evidence="10" id="KW-0175">Coiled coil</keyword>
<dbReference type="GO" id="GO:0043590">
    <property type="term" value="C:bacterial nucleoid"/>
    <property type="evidence" value="ECO:0007669"/>
    <property type="project" value="TreeGrafter"/>
</dbReference>
<evidence type="ECO:0000256" key="8">
    <source>
        <dbReference type="ARBA" id="ARBA00033408"/>
    </source>
</evidence>
<dbReference type="Gene3D" id="3.40.50.300">
    <property type="entry name" value="P-loop containing nucleotide triphosphate hydrolases"/>
    <property type="match status" value="2"/>
</dbReference>
<comment type="similarity">
    <text evidence="2 9">Belongs to the RecN family.</text>
</comment>
<keyword evidence="13" id="KW-1185">Reference proteome</keyword>
<keyword evidence="6" id="KW-0067">ATP-binding</keyword>
<sequence length="557" mass="61824">MLTALTIRHIALIDRLSLDFAPGMTTLTGETGAGKSILIDAIGLIQGDRANTQLIRAGEEEAEVIAVFDYATPGPVATFLQEQDLLEDELIIRRTLNREGRGKIWINGRPSTAATLKALSALLIDVHGQHHNQKLLEKRYQRALLDSFGGLEDTVRTLGQTARELRRLKTLRDEALREARTRADRRQLLAFQLEEIDMLAPEPDEFNRLHQQLTRLSRQDEWRSVLAAQLDRLFDADENVHDQLGQATHALSRLTGLDERLSPLVDALEVARIQVNETAESLRDALNENDNDPAELDRVQQRLDALHQLARKHRIPPEQLDDHMAALRAEAADLEQVDAASASIDTEIAQLEETYDRLAGQVAEQRQAAARKLECSVTESIRQLGMPHGDIEIRVAPNDSAQDQRPEHGHDEITFLISANRGQPKQPLDQIASGGELARVSLAIKTLTAAFDPVETFIFDEVDTGIGGAIAEIVGRHLRALGQTRQVFCVTHLPQVAAQGQHQIQVHKHHHESGTVTEITPLNDATRIEEIARMMAGVAVTEQTREAAREMIAQGQA</sequence>
<dbReference type="GO" id="GO:0005524">
    <property type="term" value="F:ATP binding"/>
    <property type="evidence" value="ECO:0007669"/>
    <property type="project" value="UniProtKB-KW"/>
</dbReference>
<evidence type="ECO:0000313" key="13">
    <source>
        <dbReference type="Proteomes" id="UP000078596"/>
    </source>
</evidence>
<comment type="function">
    <text evidence="1 9">May be involved in recombinational repair of damaged DNA.</text>
</comment>
<evidence type="ECO:0000256" key="3">
    <source>
        <dbReference type="ARBA" id="ARBA00021315"/>
    </source>
</evidence>
<dbReference type="FunFam" id="3.40.50.300:FF:000319">
    <property type="entry name" value="DNA repair protein RecN"/>
    <property type="match status" value="1"/>
</dbReference>
<dbReference type="EMBL" id="CP016027">
    <property type="protein sequence ID" value="ANJ67989.1"/>
    <property type="molecule type" value="Genomic_DNA"/>
</dbReference>
<organism evidence="12 13">
    <name type="scientific">Halothiobacillus diazotrophicus</name>
    <dbReference type="NCBI Taxonomy" id="1860122"/>
    <lineage>
        <taxon>Bacteria</taxon>
        <taxon>Pseudomonadati</taxon>
        <taxon>Pseudomonadota</taxon>
        <taxon>Gammaproteobacteria</taxon>
        <taxon>Chromatiales</taxon>
        <taxon>Halothiobacillaceae</taxon>
        <taxon>Halothiobacillus</taxon>
    </lineage>
</organism>
<evidence type="ECO:0000256" key="10">
    <source>
        <dbReference type="SAM" id="Coils"/>
    </source>
</evidence>
<dbReference type="GO" id="GO:0009432">
    <property type="term" value="P:SOS response"/>
    <property type="evidence" value="ECO:0007669"/>
    <property type="project" value="TreeGrafter"/>
</dbReference>
<feature type="domain" description="RecF/RecN/SMC N-terminal" evidence="11">
    <location>
        <begin position="5"/>
        <end position="511"/>
    </location>
</feature>
<keyword evidence="7 9" id="KW-0234">DNA repair</keyword>
<evidence type="ECO:0000256" key="1">
    <source>
        <dbReference type="ARBA" id="ARBA00003618"/>
    </source>
</evidence>
<dbReference type="InterPro" id="IPR003395">
    <property type="entry name" value="RecF/RecN/SMC_N"/>
</dbReference>
<dbReference type="InterPro" id="IPR027417">
    <property type="entry name" value="P-loop_NTPase"/>
</dbReference>
<evidence type="ECO:0000256" key="5">
    <source>
        <dbReference type="ARBA" id="ARBA00022763"/>
    </source>
</evidence>
<dbReference type="PIRSF" id="PIRSF003128">
    <property type="entry name" value="RecN"/>
    <property type="match status" value="1"/>
</dbReference>
<dbReference type="FunFam" id="3.40.50.300:FF:000356">
    <property type="entry name" value="DNA repair protein RecN"/>
    <property type="match status" value="1"/>
</dbReference>
<dbReference type="GO" id="GO:0006310">
    <property type="term" value="P:DNA recombination"/>
    <property type="evidence" value="ECO:0007669"/>
    <property type="project" value="InterPro"/>
</dbReference>
<evidence type="ECO:0000256" key="9">
    <source>
        <dbReference type="PIRNR" id="PIRNR003128"/>
    </source>
</evidence>
<keyword evidence="5 9" id="KW-0227">DNA damage</keyword>
<feature type="coiled-coil region" evidence="10">
    <location>
        <begin position="334"/>
        <end position="368"/>
    </location>
</feature>
<dbReference type="CDD" id="cd03241">
    <property type="entry name" value="ABC_RecN"/>
    <property type="match status" value="2"/>
</dbReference>
<dbReference type="NCBIfam" id="TIGR00634">
    <property type="entry name" value="recN"/>
    <property type="match status" value="1"/>
</dbReference>
<accession>A0A191ZJC7</accession>
<evidence type="ECO:0000256" key="7">
    <source>
        <dbReference type="ARBA" id="ARBA00023204"/>
    </source>
</evidence>
<proteinExistence type="inferred from homology"/>
<evidence type="ECO:0000259" key="11">
    <source>
        <dbReference type="Pfam" id="PF02463"/>
    </source>
</evidence>
<evidence type="ECO:0000256" key="6">
    <source>
        <dbReference type="ARBA" id="ARBA00022840"/>
    </source>
</evidence>
<dbReference type="AlphaFoldDB" id="A0A191ZJC7"/>
<dbReference type="PANTHER" id="PTHR11059:SF0">
    <property type="entry name" value="DNA REPAIR PROTEIN RECN"/>
    <property type="match status" value="1"/>
</dbReference>
<dbReference type="STRING" id="1860122.A9404_11945"/>
<dbReference type="Pfam" id="PF02463">
    <property type="entry name" value="SMC_N"/>
    <property type="match status" value="1"/>
</dbReference>
<dbReference type="KEGG" id="haz:A9404_11945"/>
<dbReference type="Proteomes" id="UP000078596">
    <property type="component" value="Chromosome"/>
</dbReference>
<keyword evidence="4" id="KW-0547">Nucleotide-binding</keyword>
<protein>
    <recommendedName>
        <fullName evidence="3 9">DNA repair protein RecN</fullName>
    </recommendedName>
    <alternativeName>
        <fullName evidence="8 9">Recombination protein N</fullName>
    </alternativeName>
</protein>
<reference evidence="12 13" key="1">
    <citation type="submission" date="2016-06" db="EMBL/GenBank/DDBJ databases">
        <title>Insight into the functional genes involving in sulfur oxidation in Pearl River water.</title>
        <authorList>
            <person name="Luo J."/>
            <person name="Tan X."/>
            <person name="Lin W."/>
        </authorList>
    </citation>
    <scope>NUCLEOTIDE SEQUENCE [LARGE SCALE GENOMIC DNA]</scope>
    <source>
        <strain evidence="12 13">LS2</strain>
    </source>
</reference>
<gene>
    <name evidence="12" type="ORF">A9404_11945</name>
</gene>
<dbReference type="SUPFAM" id="SSF52540">
    <property type="entry name" value="P-loop containing nucleoside triphosphate hydrolases"/>
    <property type="match status" value="1"/>
</dbReference>
<evidence type="ECO:0000313" key="12">
    <source>
        <dbReference type="EMBL" id="ANJ67989.1"/>
    </source>
</evidence>
<dbReference type="GO" id="GO:0006281">
    <property type="term" value="P:DNA repair"/>
    <property type="evidence" value="ECO:0007669"/>
    <property type="project" value="UniProtKB-KW"/>
</dbReference>
<dbReference type="RefSeq" id="WP_066101957.1">
    <property type="nucleotide sequence ID" value="NZ_CP016027.1"/>
</dbReference>
<dbReference type="PANTHER" id="PTHR11059">
    <property type="entry name" value="DNA REPAIR PROTEIN RECN"/>
    <property type="match status" value="1"/>
</dbReference>
<dbReference type="OrthoDB" id="9806954at2"/>
<evidence type="ECO:0000256" key="4">
    <source>
        <dbReference type="ARBA" id="ARBA00022741"/>
    </source>
</evidence>
<name>A0A191ZJC7_9GAMM</name>